<sequence length="130" mass="15006">MKVVLNRDVGGFGFSNTAFEMLIQLGFSHIHEKDEAKEDFNLRDLKIIIFEETEDDLLGIKYGILQNDFEDEDLRSHPLVVQVVEELGKRAWGGSARLEIAEIPSDIDWRIDIENGFERVIDWDTGERIL</sequence>
<proteinExistence type="predicted"/>
<accession>A0A0F9MCJ0</accession>
<dbReference type="EMBL" id="LAZR01009160">
    <property type="protein sequence ID" value="KKM74320.1"/>
    <property type="molecule type" value="Genomic_DNA"/>
</dbReference>
<dbReference type="AlphaFoldDB" id="A0A0F9MCJ0"/>
<protein>
    <submittedName>
        <fullName evidence="1">Uncharacterized protein</fullName>
    </submittedName>
</protein>
<name>A0A0F9MCJ0_9ZZZZ</name>
<evidence type="ECO:0000313" key="1">
    <source>
        <dbReference type="EMBL" id="KKM74320.1"/>
    </source>
</evidence>
<reference evidence="1" key="1">
    <citation type="journal article" date="2015" name="Nature">
        <title>Complex archaea that bridge the gap between prokaryotes and eukaryotes.</title>
        <authorList>
            <person name="Spang A."/>
            <person name="Saw J.H."/>
            <person name="Jorgensen S.L."/>
            <person name="Zaremba-Niedzwiedzka K."/>
            <person name="Martijn J."/>
            <person name="Lind A.E."/>
            <person name="van Eijk R."/>
            <person name="Schleper C."/>
            <person name="Guy L."/>
            <person name="Ettema T.J."/>
        </authorList>
    </citation>
    <scope>NUCLEOTIDE SEQUENCE</scope>
</reference>
<comment type="caution">
    <text evidence="1">The sequence shown here is derived from an EMBL/GenBank/DDBJ whole genome shotgun (WGS) entry which is preliminary data.</text>
</comment>
<gene>
    <name evidence="1" type="ORF">LCGC14_1401510</name>
</gene>
<organism evidence="1">
    <name type="scientific">marine sediment metagenome</name>
    <dbReference type="NCBI Taxonomy" id="412755"/>
    <lineage>
        <taxon>unclassified sequences</taxon>
        <taxon>metagenomes</taxon>
        <taxon>ecological metagenomes</taxon>
    </lineage>
</organism>